<keyword evidence="7" id="KW-0963">Cytoplasm</keyword>
<dbReference type="Gene3D" id="3.20.20.140">
    <property type="entry name" value="Metal-dependent hydrolases"/>
    <property type="match status" value="1"/>
</dbReference>
<dbReference type="RefSeq" id="WP_130092248.1">
    <property type="nucleotide sequence ID" value="NZ_SETE01000001.1"/>
</dbReference>
<dbReference type="PANTHER" id="PTHR42752">
    <property type="entry name" value="IMIDAZOLONEPROPIONASE"/>
    <property type="match status" value="1"/>
</dbReference>
<keyword evidence="10" id="KW-1185">Reference proteome</keyword>
<feature type="binding site" evidence="7">
    <location>
        <position position="187"/>
    </location>
    <ligand>
        <name>4-imidazolone-5-propanoate</name>
        <dbReference type="ChEBI" id="CHEBI:77893"/>
    </ligand>
</feature>
<dbReference type="PANTHER" id="PTHR42752:SF1">
    <property type="entry name" value="IMIDAZOLONEPROPIONASE-RELATED"/>
    <property type="match status" value="1"/>
</dbReference>
<dbReference type="GO" id="GO:0050480">
    <property type="term" value="F:imidazolonepropionase activity"/>
    <property type="evidence" value="ECO:0007669"/>
    <property type="project" value="UniProtKB-UniRule"/>
</dbReference>
<feature type="binding site" evidence="7">
    <location>
        <position position="84"/>
    </location>
    <ligand>
        <name>Zn(2+)</name>
        <dbReference type="ChEBI" id="CHEBI:29105"/>
    </ligand>
</feature>
<dbReference type="HAMAP" id="MF_00372">
    <property type="entry name" value="HutI"/>
    <property type="match status" value="1"/>
</dbReference>
<feature type="domain" description="Amidohydrolase-related" evidence="8">
    <location>
        <begin position="73"/>
        <end position="414"/>
    </location>
</feature>
<dbReference type="UniPathway" id="UPA00379">
    <property type="reaction ID" value="UER00551"/>
</dbReference>
<keyword evidence="3 7" id="KW-0378">Hydrolase</keyword>
<feature type="binding site" evidence="7">
    <location>
        <position position="84"/>
    </location>
    <ligand>
        <name>Fe(3+)</name>
        <dbReference type="ChEBI" id="CHEBI:29034"/>
    </ligand>
</feature>
<comment type="cofactor">
    <cofactor evidence="7">
        <name>Zn(2+)</name>
        <dbReference type="ChEBI" id="CHEBI:29105"/>
    </cofactor>
    <cofactor evidence="7">
        <name>Fe(3+)</name>
        <dbReference type="ChEBI" id="CHEBI:29034"/>
    </cofactor>
    <text evidence="7">Binds 1 zinc or iron ion per subunit.</text>
</comment>
<evidence type="ECO:0000259" key="8">
    <source>
        <dbReference type="Pfam" id="PF01979"/>
    </source>
</evidence>
<dbReference type="SUPFAM" id="SSF51556">
    <property type="entry name" value="Metallo-dependent hydrolases"/>
    <property type="match status" value="1"/>
</dbReference>
<feature type="binding site" evidence="7">
    <location>
        <position position="252"/>
    </location>
    <ligand>
        <name>Zn(2+)</name>
        <dbReference type="ChEBI" id="CHEBI:29105"/>
    </ligand>
</feature>
<sequence length="424" mass="46797">MAKILIKNIKGLFQAGENIPKYKKGEQMDNGDIIENAFLAIEDDQIIAYGKMEDWGGINDWRDLEVVDAEGKFVLPTFCDSHTHAVFAATREEEFEDRIKGLSYEEIALKGGGILNSAGRLQEMDEDTLFKEALERIHGLAEYGTGAIEIKSGYGLSVEGELKMLRVIKRLKAASPMAIKATFLGAHAFPNEYKENHNGYMDLMINEMLPKIAEEGLADYIDCFCERNYFTVEQMTRLLKEGAKYNLIPKVHVNQFSIMGGIKAAVDHGALSVDHLEELNEADIKSLKGSHTMPTFLPGCSFFLSIPYGKARQVLCADLPLALASDFNPGSSPSGNMQLLTSIACAKMNMTPIETLNATTLNTAYAMGISETHGSITVGKKANIMITHQISSLARIPYSFGENNIETVILNGKVFHSNLKEHEN</sequence>
<dbReference type="GO" id="GO:0005737">
    <property type="term" value="C:cytoplasm"/>
    <property type="evidence" value="ECO:0007669"/>
    <property type="project" value="UniProtKB-SubCell"/>
</dbReference>
<dbReference type="GO" id="GO:0008270">
    <property type="term" value="F:zinc ion binding"/>
    <property type="evidence" value="ECO:0007669"/>
    <property type="project" value="UniProtKB-UniRule"/>
</dbReference>
<dbReference type="GO" id="GO:0019557">
    <property type="term" value="P:L-histidine catabolic process to glutamate and formate"/>
    <property type="evidence" value="ECO:0007669"/>
    <property type="project" value="UniProtKB-UniPathway"/>
</dbReference>
<evidence type="ECO:0000313" key="10">
    <source>
        <dbReference type="Proteomes" id="UP000293952"/>
    </source>
</evidence>
<dbReference type="EMBL" id="SETE01000001">
    <property type="protein sequence ID" value="RYM35882.1"/>
    <property type="molecule type" value="Genomic_DNA"/>
</dbReference>
<dbReference type="InterPro" id="IPR006680">
    <property type="entry name" value="Amidohydro-rel"/>
</dbReference>
<feature type="binding site" evidence="7">
    <location>
        <position position="252"/>
    </location>
    <ligand>
        <name>Fe(3+)</name>
        <dbReference type="ChEBI" id="CHEBI:29034"/>
    </ligand>
</feature>
<dbReference type="SUPFAM" id="SSF51338">
    <property type="entry name" value="Composite domain of metallo-dependent hydrolases"/>
    <property type="match status" value="1"/>
</dbReference>
<keyword evidence="4 7" id="KW-0369">Histidine metabolism</keyword>
<feature type="binding site" evidence="7">
    <location>
        <position position="154"/>
    </location>
    <ligand>
        <name>N-formimidoyl-L-glutamate</name>
        <dbReference type="ChEBI" id="CHEBI:58928"/>
    </ligand>
</feature>
<evidence type="ECO:0000256" key="4">
    <source>
        <dbReference type="ARBA" id="ARBA00022808"/>
    </source>
</evidence>
<feature type="binding site" evidence="7">
    <location>
        <position position="82"/>
    </location>
    <ligand>
        <name>Zn(2+)</name>
        <dbReference type="ChEBI" id="CHEBI:29105"/>
    </ligand>
</feature>
<dbReference type="InterPro" id="IPR032466">
    <property type="entry name" value="Metal_Hydrolase"/>
</dbReference>
<dbReference type="InterPro" id="IPR005920">
    <property type="entry name" value="HutI"/>
</dbReference>
<keyword evidence="2 7" id="KW-0479">Metal-binding</keyword>
<keyword evidence="5 7" id="KW-0862">Zinc</keyword>
<evidence type="ECO:0000256" key="3">
    <source>
        <dbReference type="ARBA" id="ARBA00022801"/>
    </source>
</evidence>
<evidence type="ECO:0000256" key="5">
    <source>
        <dbReference type="ARBA" id="ARBA00022833"/>
    </source>
</evidence>
<feature type="binding site" evidence="7">
    <location>
        <position position="154"/>
    </location>
    <ligand>
        <name>4-imidazolone-5-propanoate</name>
        <dbReference type="ChEBI" id="CHEBI:77893"/>
    </ligand>
</feature>
<accession>A0A4Q4KSE9</accession>
<comment type="catalytic activity">
    <reaction evidence="7">
        <text>4-imidazolone-5-propanoate + H2O = N-formimidoyl-L-glutamate</text>
        <dbReference type="Rhea" id="RHEA:23660"/>
        <dbReference type="ChEBI" id="CHEBI:15377"/>
        <dbReference type="ChEBI" id="CHEBI:58928"/>
        <dbReference type="ChEBI" id="CHEBI:77893"/>
        <dbReference type="EC" id="3.5.2.7"/>
    </reaction>
</comment>
<feature type="binding site" evidence="7">
    <location>
        <position position="91"/>
    </location>
    <ligand>
        <name>4-imidazolone-5-propanoate</name>
        <dbReference type="ChEBI" id="CHEBI:77893"/>
    </ligand>
</feature>
<name>A0A4Q4KSE9_9FLAO</name>
<feature type="binding site" evidence="7">
    <location>
        <position position="331"/>
    </location>
    <ligand>
        <name>4-imidazolone-5-propanoate</name>
        <dbReference type="ChEBI" id="CHEBI:77893"/>
    </ligand>
</feature>
<dbReference type="GO" id="GO:0019556">
    <property type="term" value="P:L-histidine catabolic process to glutamate and formamide"/>
    <property type="evidence" value="ECO:0007669"/>
    <property type="project" value="UniProtKB-UniRule"/>
</dbReference>
<feature type="binding site" evidence="7">
    <location>
        <position position="326"/>
    </location>
    <ligand>
        <name>Fe(3+)</name>
        <dbReference type="ChEBI" id="CHEBI:29034"/>
    </ligand>
</feature>
<dbReference type="InterPro" id="IPR011059">
    <property type="entry name" value="Metal-dep_hydrolase_composite"/>
</dbReference>
<feature type="binding site" evidence="7">
    <location>
        <position position="326"/>
    </location>
    <ligand>
        <name>Zn(2+)</name>
        <dbReference type="ChEBI" id="CHEBI:29105"/>
    </ligand>
</feature>
<dbReference type="Gene3D" id="2.30.40.10">
    <property type="entry name" value="Urease, subunit C, domain 1"/>
    <property type="match status" value="1"/>
</dbReference>
<comment type="pathway">
    <text evidence="7">Amino-acid degradation; L-histidine degradation into L-glutamate; N-formimidoyl-L-glutamate from L-histidine: step 3/3.</text>
</comment>
<feature type="binding site" evidence="7">
    <location>
        <position position="328"/>
    </location>
    <ligand>
        <name>N-formimidoyl-L-glutamate</name>
        <dbReference type="ChEBI" id="CHEBI:58928"/>
    </ligand>
</feature>
<dbReference type="AlphaFoldDB" id="A0A4Q4KSE9"/>
<comment type="function">
    <text evidence="7">Catalyzes the hydrolytic cleavage of the carbon-nitrogen bond in imidazolone-5-propanoate to yield N-formimidoyl-L-glutamate. It is the third step in the universal histidine degradation pathway.</text>
</comment>
<feature type="binding site" evidence="7">
    <location>
        <position position="82"/>
    </location>
    <ligand>
        <name>Fe(3+)</name>
        <dbReference type="ChEBI" id="CHEBI:29034"/>
    </ligand>
</feature>
<reference evidence="9 10" key="1">
    <citation type="submission" date="2019-02" db="EMBL/GenBank/DDBJ databases">
        <title>Genome sequence of the sea-ice species Brumimicrobium glaciale.</title>
        <authorList>
            <person name="Bowman J.P."/>
        </authorList>
    </citation>
    <scope>NUCLEOTIDE SEQUENCE [LARGE SCALE GENOMIC DNA]</scope>
    <source>
        <strain evidence="9 10">IC156</strain>
    </source>
</reference>
<evidence type="ECO:0000256" key="6">
    <source>
        <dbReference type="ARBA" id="ARBA00023004"/>
    </source>
</evidence>
<gene>
    <name evidence="7" type="primary">hutI</name>
    <name evidence="9" type="ORF">ERX46_02490</name>
</gene>
<dbReference type="Pfam" id="PF01979">
    <property type="entry name" value="Amidohydro_1"/>
    <property type="match status" value="1"/>
</dbReference>
<dbReference type="GO" id="GO:0005506">
    <property type="term" value="F:iron ion binding"/>
    <property type="evidence" value="ECO:0007669"/>
    <property type="project" value="UniProtKB-UniRule"/>
</dbReference>
<feature type="binding site" evidence="7">
    <location>
        <position position="255"/>
    </location>
    <ligand>
        <name>4-imidazolone-5-propanoate</name>
        <dbReference type="ChEBI" id="CHEBI:77893"/>
    </ligand>
</feature>
<protein>
    <recommendedName>
        <fullName evidence="1 7">Imidazolonepropionase</fullName>
        <ecNumber evidence="1 7">3.5.2.7</ecNumber>
    </recommendedName>
    <alternativeName>
        <fullName evidence="7">Imidazolone-5-propionate hydrolase</fullName>
    </alternativeName>
</protein>
<dbReference type="OrthoDB" id="9776455at2"/>
<keyword evidence="6 7" id="KW-0408">Iron</keyword>
<comment type="caution">
    <text evidence="9">The sequence shown here is derived from an EMBL/GenBank/DDBJ whole genome shotgun (WGS) entry which is preliminary data.</text>
</comment>
<dbReference type="NCBIfam" id="TIGR01224">
    <property type="entry name" value="hutI"/>
    <property type="match status" value="1"/>
</dbReference>
<comment type="subcellular location">
    <subcellularLocation>
        <location evidence="7">Cytoplasm</location>
    </subcellularLocation>
</comment>
<dbReference type="Proteomes" id="UP000293952">
    <property type="component" value="Unassembled WGS sequence"/>
</dbReference>
<organism evidence="9 10">
    <name type="scientific">Brumimicrobium glaciale</name>
    <dbReference type="NCBI Taxonomy" id="200475"/>
    <lineage>
        <taxon>Bacteria</taxon>
        <taxon>Pseudomonadati</taxon>
        <taxon>Bacteroidota</taxon>
        <taxon>Flavobacteriia</taxon>
        <taxon>Flavobacteriales</taxon>
        <taxon>Crocinitomicaceae</taxon>
        <taxon>Brumimicrobium</taxon>
    </lineage>
</organism>
<comment type="similarity">
    <text evidence="7">Belongs to the metallo-dependent hydrolases superfamily. HutI family.</text>
</comment>
<feature type="binding site" evidence="7">
    <location>
        <position position="330"/>
    </location>
    <ligand>
        <name>N-formimidoyl-L-glutamate</name>
        <dbReference type="ChEBI" id="CHEBI:58928"/>
    </ligand>
</feature>
<evidence type="ECO:0000256" key="7">
    <source>
        <dbReference type="HAMAP-Rule" id="MF_00372"/>
    </source>
</evidence>
<evidence type="ECO:0000313" key="9">
    <source>
        <dbReference type="EMBL" id="RYM35882.1"/>
    </source>
</evidence>
<dbReference type="EC" id="3.5.2.7" evidence="1 7"/>
<proteinExistence type="inferred from homology"/>
<evidence type="ECO:0000256" key="2">
    <source>
        <dbReference type="ARBA" id="ARBA00022723"/>
    </source>
</evidence>
<evidence type="ECO:0000256" key="1">
    <source>
        <dbReference type="ARBA" id="ARBA00012864"/>
    </source>
</evidence>